<organism evidence="1 2">
    <name type="scientific">Microbacterium invictum</name>
    <dbReference type="NCBI Taxonomy" id="515415"/>
    <lineage>
        <taxon>Bacteria</taxon>
        <taxon>Bacillati</taxon>
        <taxon>Actinomycetota</taxon>
        <taxon>Actinomycetes</taxon>
        <taxon>Micrococcales</taxon>
        <taxon>Microbacteriaceae</taxon>
        <taxon>Microbacterium</taxon>
    </lineage>
</organism>
<reference evidence="1 2" key="1">
    <citation type="submission" date="2023-06" db="EMBL/GenBank/DDBJ databases">
        <title>Rock-solubilizing bacteria, Microbacterium invictum, promotes re-establishment of vegetation in rocky wasteland by accelerating rock bio-weathering and reshaping soil bacterial community.</title>
        <authorList>
            <person name="Liu C."/>
        </authorList>
    </citation>
    <scope>NUCLEOTIDE SEQUENCE [LARGE SCALE GENOMIC DNA]</scope>
    <source>
        <strain evidence="1 2">X-18</strain>
    </source>
</reference>
<dbReference type="Gene3D" id="3.40.50.2000">
    <property type="entry name" value="Glycogen Phosphorylase B"/>
    <property type="match status" value="2"/>
</dbReference>
<proteinExistence type="predicted"/>
<name>A0ABZ0VEI2_9MICO</name>
<accession>A0ABZ0VEI2</accession>
<dbReference type="Proteomes" id="UP001324533">
    <property type="component" value="Chromosome"/>
</dbReference>
<dbReference type="RefSeq" id="WP_322411203.1">
    <property type="nucleotide sequence ID" value="NZ_CP139779.1"/>
</dbReference>
<evidence type="ECO:0008006" key="3">
    <source>
        <dbReference type="Google" id="ProtNLM"/>
    </source>
</evidence>
<dbReference type="SUPFAM" id="SSF53756">
    <property type="entry name" value="UDP-Glycosyltransferase/glycogen phosphorylase"/>
    <property type="match status" value="1"/>
</dbReference>
<protein>
    <recommendedName>
        <fullName evidence="3">D-inositol 3-phosphate glycosyltransferase</fullName>
    </recommendedName>
</protein>
<evidence type="ECO:0000313" key="2">
    <source>
        <dbReference type="Proteomes" id="UP001324533"/>
    </source>
</evidence>
<evidence type="ECO:0000313" key="1">
    <source>
        <dbReference type="EMBL" id="WQB71086.1"/>
    </source>
</evidence>
<sequence>MSGAPVLVVHPGDHGVAAYGRQVAEAVAARRTGVLTVDAADEPDLLAASPVHVQFTDRLWADSPEAAAERFVALAARRPVTVTLHDVPQPSDGPRNLPRRRAAYAAVAATARAVAVNSDHELALLREADIAPRSVRSIPLPVDIDPDVTPHASDGAVGVLGFFYPGKGHDEVARAAAAAGLARMTVLGRASDGHAADLEAFVGRAEALGLDVEVTGWLDDADLAARGRSVAVPVVAHRHVSASGSLATWIGWGRRPVTERNRYVDEMARLRPGTLSPVEPADLAAAIRRAAATPASTWHGLDRVPFSIRDVAEAYLSWWEEIG</sequence>
<keyword evidence="2" id="KW-1185">Reference proteome</keyword>
<gene>
    <name evidence="1" type="ORF">T9R20_03735</name>
</gene>
<dbReference type="EMBL" id="CP139779">
    <property type="protein sequence ID" value="WQB71086.1"/>
    <property type="molecule type" value="Genomic_DNA"/>
</dbReference>